<gene>
    <name evidence="8" type="ORF">B7463_g4110</name>
</gene>
<evidence type="ECO:0000256" key="4">
    <source>
        <dbReference type="ARBA" id="ARBA00022448"/>
    </source>
</evidence>
<accession>A0A3E2HFN2</accession>
<evidence type="ECO:0000256" key="5">
    <source>
        <dbReference type="ARBA" id="ARBA00022927"/>
    </source>
</evidence>
<keyword evidence="9" id="KW-1185">Reference proteome</keyword>
<comment type="caution">
    <text evidence="8">The sequence shown here is derived from an EMBL/GenBank/DDBJ whole genome shotgun (WGS) entry which is preliminary data.</text>
</comment>
<dbReference type="PANTHER" id="PTHR31658:SF0">
    <property type="entry name" value="CONSERVED OLIGOMERIC GOLGI COMPLEX SUBUNIT 1"/>
    <property type="match status" value="1"/>
</dbReference>
<evidence type="ECO:0000256" key="6">
    <source>
        <dbReference type="ARBA" id="ARBA00023034"/>
    </source>
</evidence>
<dbReference type="OrthoDB" id="46189at2759"/>
<evidence type="ECO:0000256" key="7">
    <source>
        <dbReference type="ARBA" id="ARBA00023136"/>
    </source>
</evidence>
<keyword evidence="6" id="KW-0333">Golgi apparatus</keyword>
<name>A0A3E2HFN2_SCYLI</name>
<feature type="non-terminal residue" evidence="8">
    <location>
        <position position="1"/>
    </location>
</feature>
<dbReference type="PANTHER" id="PTHR31658">
    <property type="entry name" value="CONSERVED OLIGOMERIC GOLGI COMPLEX SUBUNIT 1"/>
    <property type="match status" value="1"/>
</dbReference>
<evidence type="ECO:0000313" key="9">
    <source>
        <dbReference type="Proteomes" id="UP000258309"/>
    </source>
</evidence>
<feature type="non-terminal residue" evidence="8">
    <location>
        <position position="800"/>
    </location>
</feature>
<comment type="similarity">
    <text evidence="2">Belongs to the COG1 family.</text>
</comment>
<dbReference type="EMBL" id="NCSJ02000059">
    <property type="protein sequence ID" value="RFU32234.1"/>
    <property type="molecule type" value="Genomic_DNA"/>
</dbReference>
<evidence type="ECO:0000256" key="1">
    <source>
        <dbReference type="ARBA" id="ARBA00004395"/>
    </source>
</evidence>
<dbReference type="InterPro" id="IPR033370">
    <property type="entry name" value="COG1"/>
</dbReference>
<comment type="subcellular location">
    <subcellularLocation>
        <location evidence="1">Golgi apparatus membrane</location>
        <topology evidence="1">Peripheral membrane protein</topology>
    </subcellularLocation>
</comment>
<dbReference type="AlphaFoldDB" id="A0A3E2HFN2"/>
<organism evidence="8 9">
    <name type="scientific">Scytalidium lignicola</name>
    <name type="common">Hyphomycete</name>
    <dbReference type="NCBI Taxonomy" id="5539"/>
    <lineage>
        <taxon>Eukaryota</taxon>
        <taxon>Fungi</taxon>
        <taxon>Dikarya</taxon>
        <taxon>Ascomycota</taxon>
        <taxon>Pezizomycotina</taxon>
        <taxon>Leotiomycetes</taxon>
        <taxon>Leotiomycetes incertae sedis</taxon>
        <taxon>Scytalidium</taxon>
    </lineage>
</organism>
<dbReference type="GO" id="GO:0006891">
    <property type="term" value="P:intra-Golgi vesicle-mediated transport"/>
    <property type="evidence" value="ECO:0007669"/>
    <property type="project" value="InterPro"/>
</dbReference>
<evidence type="ECO:0000256" key="3">
    <source>
        <dbReference type="ARBA" id="ARBA00020978"/>
    </source>
</evidence>
<evidence type="ECO:0000313" key="8">
    <source>
        <dbReference type="EMBL" id="RFU32234.1"/>
    </source>
</evidence>
<dbReference type="OMA" id="PQSLKSW"/>
<keyword evidence="7" id="KW-0472">Membrane</keyword>
<reference evidence="8 9" key="1">
    <citation type="submission" date="2018-05" db="EMBL/GenBank/DDBJ databases">
        <title>Draft genome sequence of Scytalidium lignicola DSM 105466, a ubiquitous saprotrophic fungus.</title>
        <authorList>
            <person name="Buettner E."/>
            <person name="Gebauer A.M."/>
            <person name="Hofrichter M."/>
            <person name="Liers C."/>
            <person name="Kellner H."/>
        </authorList>
    </citation>
    <scope>NUCLEOTIDE SEQUENCE [LARGE SCALE GENOMIC DNA]</scope>
    <source>
        <strain evidence="8 9">DSM 105466</strain>
    </source>
</reference>
<dbReference type="GO" id="GO:0017119">
    <property type="term" value="C:Golgi transport complex"/>
    <property type="evidence" value="ECO:0007669"/>
    <property type="project" value="InterPro"/>
</dbReference>
<dbReference type="GO" id="GO:0015031">
    <property type="term" value="P:protein transport"/>
    <property type="evidence" value="ECO:0007669"/>
    <property type="project" value="UniProtKB-KW"/>
</dbReference>
<dbReference type="Proteomes" id="UP000258309">
    <property type="component" value="Unassembled WGS sequence"/>
</dbReference>
<dbReference type="STRING" id="5539.A0A3E2HFN2"/>
<protein>
    <recommendedName>
        <fullName evidence="3">Conserved oligomeric Golgi complex subunit 1</fullName>
    </recommendedName>
</protein>
<dbReference type="GO" id="GO:0000139">
    <property type="term" value="C:Golgi membrane"/>
    <property type="evidence" value="ECO:0007669"/>
    <property type="project" value="UniProtKB-SubCell"/>
</dbReference>
<keyword evidence="4" id="KW-0813">Transport</keyword>
<proteinExistence type="inferred from homology"/>
<keyword evidence="5" id="KW-0653">Protein transport</keyword>
<evidence type="ECO:0000256" key="2">
    <source>
        <dbReference type="ARBA" id="ARBA00006653"/>
    </source>
</evidence>
<dbReference type="Pfam" id="PF08700">
    <property type="entry name" value="VPS51_Exo84_N"/>
    <property type="match status" value="1"/>
</dbReference>
<sequence>MAANKTLDPSTITKASEAFVHPLPQIRQFHRALTTELDEKNARLRILVGGSYRDLLGTAEMIMHMRNDVAVVEDKLGKVGRGCGRGVLGGMVGGLGKLEGRRREEGSAGVLGWAAKMKVLGMCGVVLGRLLRKVGDGFGAAGAKNGRGHNLILAAKVWVLSRLLLKSLSDSAAASGQVEDKELVEESRKRIDGLKRRLLRAINRTLEKVGEKDENQENGNRDSLAQALCAYSLATSSGAKDVLKHFLQRRIEAMAMTFEDQEDLPHNVTPGVLKALKLYTQTILDVQALVPRQLSEVLASLKAKPLLKDESIGELEGLRLDVGERWFGDEILFFTPYIRNDDLEGAEAVEILKSWVKKASEVIITGFNDVLEQMTEFKAVVELRTKVLEVWILDGGKPRGFDPSVMLNSLRDAINARLIQLLQAKTNMLHLIGTEIESTLDTWQPGETDKHQSLWDDDILEMDIGGGATLFKKSVIARTYGRNDSVLRVFTAYQTWYHLVDELTNSIDQLRRQRWNDNLEDIEDDDSIESRQQLLSSEDPQMLQNELDAGLEIAFTELHKKVTGFWTRFKESENIGQISMYILRILRDIRSELPKNNALQTFGLSIVPSLHQELASTVAADSIKQFAKSFNRKKVVGRSLWEGTPELPVQPSPATFKFFYNLSKAMADAGADLWSPSAIDFFKKHLRLEIGDAWKLALDSQVQSESKEDNPPDSDAALETEKVQKTDAEKRKEVLIQWLFDIFVLESSLESSSLPAVDKLEKLEKTISSQLELDSASRKRLQQGSKEYWKRTNLLFGLLA</sequence>